<organism evidence="2 3">
    <name type="scientific">Anaplasma platys</name>
    <dbReference type="NCBI Taxonomy" id="949"/>
    <lineage>
        <taxon>Bacteria</taxon>
        <taxon>Pseudomonadati</taxon>
        <taxon>Pseudomonadota</taxon>
        <taxon>Alphaproteobacteria</taxon>
        <taxon>Rickettsiales</taxon>
        <taxon>Anaplasmataceae</taxon>
        <taxon>Anaplasma</taxon>
    </lineage>
</organism>
<feature type="transmembrane region" description="Helical" evidence="1">
    <location>
        <begin position="594"/>
        <end position="617"/>
    </location>
</feature>
<dbReference type="RefSeq" id="WP_169193509.1">
    <property type="nucleotide sequence ID" value="NZ_CP046391.1"/>
</dbReference>
<keyword evidence="1" id="KW-0472">Membrane</keyword>
<keyword evidence="1" id="KW-1133">Transmembrane helix</keyword>
<feature type="transmembrane region" description="Helical" evidence="1">
    <location>
        <begin position="624"/>
        <end position="645"/>
    </location>
</feature>
<evidence type="ECO:0000313" key="2">
    <source>
        <dbReference type="EMBL" id="QJC27917.1"/>
    </source>
</evidence>
<gene>
    <name evidence="2" type="ORF">ANPL_04370</name>
</gene>
<keyword evidence="3" id="KW-1185">Reference proteome</keyword>
<dbReference type="Proteomes" id="UP000500930">
    <property type="component" value="Chromosome"/>
</dbReference>
<name>A0A858PZC9_9RICK</name>
<accession>A0A858PZC9</accession>
<sequence>MRPVDQVAKLLEILDSKDGNSVTEFVSSLSAESILEPSYEGQTVLSLLVEALFPVAELHDEGVADDIVSTVRSFSRGLSSLWRTYFSVANVECAGSGAGQQQQGNAASEGSNASVKNAHCTQAASNGVVADIAGGIRVLAEKIEEERKLAELKGPEDYTAFLRKVTDYITRRNVSYSVCGGMRMASAANALALQYFSNTGDKEAQLLAMKPLREFLLGFSKYSLDPSSDVYPVHFALSMSGGANEDKFIEDVVNPLLQGVSREESVVSKTTPTVDADASMSFPKTQDSKGNTLLDYVLASPYCSAKTVGLVLKSFPDLDADPEREGSLSLVELLVHNIPRYAMFCSMLDAYRDYAEERANVASELRAATQAGDVAAFRKATGAKRELQYKMCYPSLEAVNRFDRILGVLCGKDRKIDAVRKANFLKGLGDNYKLCVMGILENYKDCLDEMRDTAKEDSVGGDSLMAHNVGSMISAAAKVQKIGAQAAADEVADVTLQDKGYVRRLGITAARARQAEACQFLRASHLQQEEKLSEGWVYDAGSSCSINRFFGVTCAMGKSAALHFEDFCKFYDIVFGAVHEIREKNKTYERIATNTMYCLAVGVPLFMIITNVVLIVYKGSTLKMMLVDTLCFCVALLTLAFVYVMDKDQRVVEGTVNSIEQDLKDYVNVFYTRRSVDILCGEGDALSNKKSAEVGSRGGEGAAAIGDSVHAAVPEARKSHLAHAVGQVGSWVNSVSVAGESQSSVLAL</sequence>
<proteinExistence type="predicted"/>
<dbReference type="KEGG" id="aplt:ANPL_04370"/>
<evidence type="ECO:0000313" key="3">
    <source>
        <dbReference type="Proteomes" id="UP000500930"/>
    </source>
</evidence>
<protein>
    <submittedName>
        <fullName evidence="2">Uncharacterized protein</fullName>
    </submittedName>
</protein>
<dbReference type="EMBL" id="CP046391">
    <property type="protein sequence ID" value="QJC27917.1"/>
    <property type="molecule type" value="Genomic_DNA"/>
</dbReference>
<reference evidence="2 3" key="1">
    <citation type="journal article" date="2020" name="Pathogens">
        <title>First Whole Genome Sequence of Anaplasma platys, an Obligate Intracellular Rickettsial Pathogen of Dogs.</title>
        <authorList>
            <person name="Llanes A."/>
            <person name="Rajeev S."/>
        </authorList>
    </citation>
    <scope>NUCLEOTIDE SEQUENCE [LARGE SCALE GENOMIC DNA]</scope>
    <source>
        <strain evidence="2 3">S3</strain>
    </source>
</reference>
<dbReference type="AlphaFoldDB" id="A0A858PZC9"/>
<keyword evidence="1" id="KW-0812">Transmembrane</keyword>
<evidence type="ECO:0000256" key="1">
    <source>
        <dbReference type="SAM" id="Phobius"/>
    </source>
</evidence>